<evidence type="ECO:0000259" key="1">
    <source>
        <dbReference type="SMART" id="SM00235"/>
    </source>
</evidence>
<dbReference type="InterPro" id="IPR006026">
    <property type="entry name" value="Peptidase_Metallo"/>
</dbReference>
<dbReference type="EMBL" id="CP048685">
    <property type="protein sequence ID" value="QPJ60735.1"/>
    <property type="molecule type" value="Genomic_DNA"/>
</dbReference>
<dbReference type="SMART" id="SM00235">
    <property type="entry name" value="ZnMc"/>
    <property type="match status" value="1"/>
</dbReference>
<dbReference type="GO" id="GO:0004222">
    <property type="term" value="F:metalloendopeptidase activity"/>
    <property type="evidence" value="ECO:0007669"/>
    <property type="project" value="InterPro"/>
</dbReference>
<gene>
    <name evidence="2" type="ORF">G3M70_02055</name>
</gene>
<accession>A0A7T0FZ37</accession>
<sequence>MSDYEESLSSRLEIVEKRLNELEGNVDGPEGDGETPEEYFYCEQPDGDEPALDPGLDEGRVSLIRVNRSKWVNGTTLKYYFFDRESDGQSVFLSNGGSEWRPWTTTEAEMNVVRQAFDIWKQVGIGLEFKEVNSRHDADIRIGFQRGDGAWSYLGRGIQGKSPNARTMNFGWDLTRGPQEIDTAVHEIGHTLGFPHEHQNPHAGIIWNEEAVYRSLSRPPNRWSREKTFHNIIRKIQPDTVQGSNWDPDSIMHYPFGRGMIKEPVRFQNGLSPNPGLSDRDKTQVKFFYPPLEPQHPELKPFKPEFLSINPGEQKNFVIKPESTRNFNIGTFGESDSVMVLFENEGGDLEYRAGDDDSGMDYNAKIKFRLVKGREYVVRVRLYYSSSAGETALMLW</sequence>
<dbReference type="Proteomes" id="UP000594688">
    <property type="component" value="Chromosome"/>
</dbReference>
<feature type="domain" description="Peptidase metallopeptidase" evidence="1">
    <location>
        <begin position="67"/>
        <end position="234"/>
    </location>
</feature>
<proteinExistence type="predicted"/>
<dbReference type="Pfam" id="PF01400">
    <property type="entry name" value="Astacin"/>
    <property type="match status" value="1"/>
</dbReference>
<evidence type="ECO:0000313" key="2">
    <source>
        <dbReference type="EMBL" id="QPJ60735.1"/>
    </source>
</evidence>
<keyword evidence="2" id="KW-0378">Hydrolase</keyword>
<evidence type="ECO:0000313" key="3">
    <source>
        <dbReference type="Proteomes" id="UP000594688"/>
    </source>
</evidence>
<dbReference type="Gene3D" id="3.40.390.10">
    <property type="entry name" value="Collagenase (Catalytic Domain)"/>
    <property type="match status" value="1"/>
</dbReference>
<dbReference type="InterPro" id="IPR024079">
    <property type="entry name" value="MetalloPept_cat_dom_sf"/>
</dbReference>
<keyword evidence="2" id="KW-0645">Protease</keyword>
<name>A0A7T0FZ37_9BACT</name>
<dbReference type="AlphaFoldDB" id="A0A7T0FZ37"/>
<dbReference type="GO" id="GO:0006508">
    <property type="term" value="P:proteolysis"/>
    <property type="evidence" value="ECO:0007669"/>
    <property type="project" value="UniProtKB-KW"/>
</dbReference>
<protein>
    <submittedName>
        <fullName evidence="2">Matrixin family metalloprotease</fullName>
    </submittedName>
</protein>
<reference evidence="2 3" key="1">
    <citation type="submission" date="2020-02" db="EMBL/GenBank/DDBJ databases">
        <title>Genomic and physiological characterization of two novel Nitrospinaceae genera.</title>
        <authorList>
            <person name="Mueller A.J."/>
            <person name="Jung M.-Y."/>
            <person name="Strachan C.R."/>
            <person name="Herbold C.W."/>
            <person name="Kirkegaard R.H."/>
            <person name="Daims H."/>
        </authorList>
    </citation>
    <scope>NUCLEOTIDE SEQUENCE [LARGE SCALE GENOMIC DNA]</scope>
    <source>
        <strain evidence="2">EB</strain>
    </source>
</reference>
<dbReference type="SUPFAM" id="SSF55486">
    <property type="entry name" value="Metalloproteases ('zincins'), catalytic domain"/>
    <property type="match status" value="1"/>
</dbReference>
<organism evidence="2 3">
    <name type="scientific">Candidatus Nitronauta litoralis</name>
    <dbReference type="NCBI Taxonomy" id="2705533"/>
    <lineage>
        <taxon>Bacteria</taxon>
        <taxon>Pseudomonadati</taxon>
        <taxon>Nitrospinota/Tectimicrobiota group</taxon>
        <taxon>Nitrospinota</taxon>
        <taxon>Nitrospinia</taxon>
        <taxon>Nitrospinales</taxon>
        <taxon>Nitrospinaceae</taxon>
        <taxon>Candidatus Nitronauta</taxon>
    </lineage>
</organism>
<keyword evidence="2" id="KW-0482">Metalloprotease</keyword>
<dbReference type="InterPro" id="IPR001506">
    <property type="entry name" value="Peptidase_M12A"/>
</dbReference>
<dbReference type="KEGG" id="nli:G3M70_02055"/>
<dbReference type="GO" id="GO:0008270">
    <property type="term" value="F:zinc ion binding"/>
    <property type="evidence" value="ECO:0007669"/>
    <property type="project" value="InterPro"/>
</dbReference>